<feature type="compositionally biased region" description="Basic and acidic residues" evidence="1">
    <location>
        <begin position="53"/>
        <end position="65"/>
    </location>
</feature>
<evidence type="ECO:0000313" key="3">
    <source>
        <dbReference type="Proteomes" id="UP001230328"/>
    </source>
</evidence>
<protein>
    <submittedName>
        <fullName evidence="2">Uncharacterized protein</fullName>
    </submittedName>
</protein>
<gene>
    <name evidence="2" type="ORF">QF035_000747</name>
</gene>
<keyword evidence="3" id="KW-1185">Reference proteome</keyword>
<proteinExistence type="predicted"/>
<feature type="region of interest" description="Disordered" evidence="1">
    <location>
        <begin position="41"/>
        <end position="65"/>
    </location>
</feature>
<dbReference type="Proteomes" id="UP001230328">
    <property type="component" value="Unassembled WGS sequence"/>
</dbReference>
<name>A0ABU0SHW5_9ACTN</name>
<organism evidence="2 3">
    <name type="scientific">Streptomyces umbrinus</name>
    <dbReference type="NCBI Taxonomy" id="67370"/>
    <lineage>
        <taxon>Bacteria</taxon>
        <taxon>Bacillati</taxon>
        <taxon>Actinomycetota</taxon>
        <taxon>Actinomycetes</taxon>
        <taxon>Kitasatosporales</taxon>
        <taxon>Streptomycetaceae</taxon>
        <taxon>Streptomyces</taxon>
        <taxon>Streptomyces phaeochromogenes group</taxon>
    </lineage>
</organism>
<comment type="caution">
    <text evidence="2">The sequence shown here is derived from an EMBL/GenBank/DDBJ whole genome shotgun (WGS) entry which is preliminary data.</text>
</comment>
<dbReference type="RefSeq" id="WP_307518098.1">
    <property type="nucleotide sequence ID" value="NZ_JAUSZI010000002.1"/>
</dbReference>
<reference evidence="2 3" key="1">
    <citation type="submission" date="2023-07" db="EMBL/GenBank/DDBJ databases">
        <title>Comparative genomics of wheat-associated soil bacteria to identify genetic determinants of phenazine resistance.</title>
        <authorList>
            <person name="Mouncey N."/>
        </authorList>
    </citation>
    <scope>NUCLEOTIDE SEQUENCE [LARGE SCALE GENOMIC DNA]</scope>
    <source>
        <strain evidence="2 3">V2I4</strain>
    </source>
</reference>
<evidence type="ECO:0000256" key="1">
    <source>
        <dbReference type="SAM" id="MobiDB-lite"/>
    </source>
</evidence>
<accession>A0ABU0SHW5</accession>
<sequence>MALIEPSATTEVFGLVSGGDPCATPVVCDTREDLGDREGFAGERAVGGTVGESDFRHERGGDLVL</sequence>
<evidence type="ECO:0000313" key="2">
    <source>
        <dbReference type="EMBL" id="MDQ1023165.1"/>
    </source>
</evidence>
<dbReference type="EMBL" id="JAUSZI010000002">
    <property type="protein sequence ID" value="MDQ1023165.1"/>
    <property type="molecule type" value="Genomic_DNA"/>
</dbReference>